<keyword evidence="2 5" id="KW-0689">Ribosomal protein</keyword>
<protein>
    <recommendedName>
        <fullName evidence="4 5">Small ribosomal subunit protein bS18</fullName>
    </recommendedName>
</protein>
<feature type="region of interest" description="Disordered" evidence="7">
    <location>
        <begin position="1"/>
        <end position="39"/>
    </location>
</feature>
<dbReference type="Gene3D" id="4.10.640.10">
    <property type="entry name" value="Ribosomal protein S18"/>
    <property type="match status" value="1"/>
</dbReference>
<dbReference type="Pfam" id="PF01084">
    <property type="entry name" value="Ribosomal_S18"/>
    <property type="match status" value="1"/>
</dbReference>
<dbReference type="GO" id="GO:0070181">
    <property type="term" value="F:small ribosomal subunit rRNA binding"/>
    <property type="evidence" value="ECO:0007669"/>
    <property type="project" value="TreeGrafter"/>
</dbReference>
<evidence type="ECO:0000256" key="2">
    <source>
        <dbReference type="ARBA" id="ARBA00022980"/>
    </source>
</evidence>
<dbReference type="PANTHER" id="PTHR13479:SF40">
    <property type="entry name" value="SMALL RIBOSOMAL SUBUNIT PROTEIN BS18M"/>
    <property type="match status" value="1"/>
</dbReference>
<dbReference type="InterPro" id="IPR001648">
    <property type="entry name" value="Ribosomal_bS18"/>
</dbReference>
<sequence length="108" mass="12213">MSEDNQNEGTGQDNSDGARPSGPRSGGQDRGSGMRPPRRTFYKKKVCKFCKNGLEVDYKKPDSLRRFITERGKILPRRITGTCAKHQRMLTTEVKRSRALALLPFVTK</sequence>
<evidence type="ECO:0000256" key="1">
    <source>
        <dbReference type="ARBA" id="ARBA00005589"/>
    </source>
</evidence>
<accession>A0A5C1QHL4</accession>
<evidence type="ECO:0000256" key="3">
    <source>
        <dbReference type="ARBA" id="ARBA00023274"/>
    </source>
</evidence>
<dbReference type="InterPro" id="IPR018275">
    <property type="entry name" value="Ribosomal_bS18_CS"/>
</dbReference>
<dbReference type="InterPro" id="IPR036870">
    <property type="entry name" value="Ribosomal_bS18_sf"/>
</dbReference>
<dbReference type="PRINTS" id="PR00974">
    <property type="entry name" value="RIBOSOMALS18"/>
</dbReference>
<evidence type="ECO:0000256" key="6">
    <source>
        <dbReference type="RuleBase" id="RU003910"/>
    </source>
</evidence>
<dbReference type="OrthoDB" id="9812008at2"/>
<comment type="function">
    <text evidence="5">Binds as a heterodimer with protein bS6 to the central domain of the 16S rRNA, where it helps stabilize the platform of the 30S subunit.</text>
</comment>
<dbReference type="AlphaFoldDB" id="A0A5C1QHL4"/>
<dbReference type="GO" id="GO:0003735">
    <property type="term" value="F:structural constituent of ribosome"/>
    <property type="evidence" value="ECO:0007669"/>
    <property type="project" value="InterPro"/>
</dbReference>
<keyword evidence="5" id="KW-0699">rRNA-binding</keyword>
<evidence type="ECO:0000313" key="9">
    <source>
        <dbReference type="Proteomes" id="UP000324209"/>
    </source>
</evidence>
<dbReference type="PANTHER" id="PTHR13479">
    <property type="entry name" value="30S RIBOSOMAL PROTEIN S18"/>
    <property type="match status" value="1"/>
</dbReference>
<dbReference type="NCBIfam" id="TIGR00165">
    <property type="entry name" value="S18"/>
    <property type="match status" value="1"/>
</dbReference>
<reference evidence="8 9" key="1">
    <citation type="submission" date="2019-02" db="EMBL/GenBank/DDBJ databases">
        <title>Complete Genome Sequence and Methylome Analysis of free living Spirochaetas.</title>
        <authorList>
            <person name="Fomenkov A."/>
            <person name="Dubinina G."/>
            <person name="Leshcheva N."/>
            <person name="Mikheeva N."/>
            <person name="Grabovich M."/>
            <person name="Vincze T."/>
            <person name="Roberts R.J."/>
        </authorList>
    </citation>
    <scope>NUCLEOTIDE SEQUENCE [LARGE SCALE GENOMIC DNA]</scope>
    <source>
        <strain evidence="8 9">K2</strain>
    </source>
</reference>
<evidence type="ECO:0000256" key="7">
    <source>
        <dbReference type="SAM" id="MobiDB-lite"/>
    </source>
</evidence>
<dbReference type="PROSITE" id="PS00057">
    <property type="entry name" value="RIBOSOMAL_S18"/>
    <property type="match status" value="1"/>
</dbReference>
<dbReference type="GO" id="GO:0006412">
    <property type="term" value="P:translation"/>
    <property type="evidence" value="ECO:0007669"/>
    <property type="project" value="UniProtKB-UniRule"/>
</dbReference>
<evidence type="ECO:0000256" key="5">
    <source>
        <dbReference type="HAMAP-Rule" id="MF_00270"/>
    </source>
</evidence>
<comment type="subunit">
    <text evidence="5">Part of the 30S ribosomal subunit. Forms a tight heterodimer with protein bS6.</text>
</comment>
<keyword evidence="3 5" id="KW-0687">Ribonucleoprotein</keyword>
<gene>
    <name evidence="5 8" type="primary">rpsR</name>
    <name evidence="8" type="ORF">EXM22_06385</name>
</gene>
<evidence type="ECO:0000313" key="8">
    <source>
        <dbReference type="EMBL" id="QEN07633.1"/>
    </source>
</evidence>
<dbReference type="HAMAP" id="MF_00270">
    <property type="entry name" value="Ribosomal_bS18"/>
    <property type="match status" value="1"/>
</dbReference>
<dbReference type="GO" id="GO:0022627">
    <property type="term" value="C:cytosolic small ribosomal subunit"/>
    <property type="evidence" value="ECO:0007669"/>
    <property type="project" value="TreeGrafter"/>
</dbReference>
<dbReference type="SUPFAM" id="SSF46911">
    <property type="entry name" value="Ribosomal protein S18"/>
    <property type="match status" value="1"/>
</dbReference>
<evidence type="ECO:0000256" key="4">
    <source>
        <dbReference type="ARBA" id="ARBA00035141"/>
    </source>
</evidence>
<keyword evidence="9" id="KW-1185">Reference proteome</keyword>
<comment type="similarity">
    <text evidence="1 5 6">Belongs to the bacterial ribosomal protein bS18 family.</text>
</comment>
<name>A0A5C1QHL4_9SPIO</name>
<proteinExistence type="inferred from homology"/>
<keyword evidence="5" id="KW-0694">RNA-binding</keyword>
<dbReference type="Proteomes" id="UP000324209">
    <property type="component" value="Chromosome"/>
</dbReference>
<dbReference type="EMBL" id="CP036150">
    <property type="protein sequence ID" value="QEN07633.1"/>
    <property type="molecule type" value="Genomic_DNA"/>
</dbReference>
<dbReference type="KEGG" id="ock:EXM22_06385"/>
<organism evidence="8 9">
    <name type="scientific">Oceanispirochaeta crateris</name>
    <dbReference type="NCBI Taxonomy" id="2518645"/>
    <lineage>
        <taxon>Bacteria</taxon>
        <taxon>Pseudomonadati</taxon>
        <taxon>Spirochaetota</taxon>
        <taxon>Spirochaetia</taxon>
        <taxon>Spirochaetales</taxon>
        <taxon>Spirochaetaceae</taxon>
        <taxon>Oceanispirochaeta</taxon>
    </lineage>
</organism>